<evidence type="ECO:0000313" key="3">
    <source>
        <dbReference type="Proteomes" id="UP000014254"/>
    </source>
</evidence>
<sequence>MNPYSVPPYSTLSSEYRSMPHHQQQMYMTPPQIHPQLMGGVAPHYYVEESSLWSSFLETCCCCFGYGPPQTPFEAMHRQEMERRRLMAKEEKYRRSQYEKALRQENHRLSLVQSAKATKDHANTTTGTNTAGPQANATAAAAASNSN</sequence>
<feature type="region of interest" description="Disordered" evidence="1">
    <location>
        <begin position="104"/>
        <end position="147"/>
    </location>
</feature>
<reference evidence="3" key="1">
    <citation type="submission" date="2013-05" db="EMBL/GenBank/DDBJ databases">
        <title>The Genome sequence of Mucor circinelloides f. circinelloides 1006PhL.</title>
        <authorList>
            <consortium name="The Broad Institute Genomics Platform"/>
            <person name="Cuomo C."/>
            <person name="Earl A."/>
            <person name="Findley K."/>
            <person name="Lee S.C."/>
            <person name="Walker B."/>
            <person name="Young S."/>
            <person name="Zeng Q."/>
            <person name="Gargeya S."/>
            <person name="Fitzgerald M."/>
            <person name="Haas B."/>
            <person name="Abouelleil A."/>
            <person name="Allen A.W."/>
            <person name="Alvarado L."/>
            <person name="Arachchi H.M."/>
            <person name="Berlin A.M."/>
            <person name="Chapman S.B."/>
            <person name="Gainer-Dewar J."/>
            <person name="Goldberg J."/>
            <person name="Griggs A."/>
            <person name="Gujja S."/>
            <person name="Hansen M."/>
            <person name="Howarth C."/>
            <person name="Imamovic A."/>
            <person name="Ireland A."/>
            <person name="Larimer J."/>
            <person name="McCowan C."/>
            <person name="Murphy C."/>
            <person name="Pearson M."/>
            <person name="Poon T.W."/>
            <person name="Priest M."/>
            <person name="Roberts A."/>
            <person name="Saif S."/>
            <person name="Shea T."/>
            <person name="Sisk P."/>
            <person name="Sykes S."/>
            <person name="Wortman J."/>
            <person name="Nusbaum C."/>
            <person name="Birren B."/>
        </authorList>
    </citation>
    <scope>NUCLEOTIDE SEQUENCE [LARGE SCALE GENOMIC DNA]</scope>
    <source>
        <strain evidence="3">1006PhL</strain>
    </source>
</reference>
<organism evidence="2 3">
    <name type="scientific">Mucor circinelloides f. circinelloides (strain 1006PhL)</name>
    <name type="common">Mucormycosis agent</name>
    <name type="synonym">Calyptromyces circinelloides</name>
    <dbReference type="NCBI Taxonomy" id="1220926"/>
    <lineage>
        <taxon>Eukaryota</taxon>
        <taxon>Fungi</taxon>
        <taxon>Fungi incertae sedis</taxon>
        <taxon>Mucoromycota</taxon>
        <taxon>Mucoromycotina</taxon>
        <taxon>Mucoromycetes</taxon>
        <taxon>Mucorales</taxon>
        <taxon>Mucorineae</taxon>
        <taxon>Mucoraceae</taxon>
        <taxon>Mucor</taxon>
    </lineage>
</organism>
<name>S2JC83_MUCC1</name>
<dbReference type="Proteomes" id="UP000014254">
    <property type="component" value="Unassembled WGS sequence"/>
</dbReference>
<dbReference type="InParanoid" id="S2JC83"/>
<evidence type="ECO:0000313" key="2">
    <source>
        <dbReference type="EMBL" id="EPB86032.1"/>
    </source>
</evidence>
<gene>
    <name evidence="2" type="ORF">HMPREF1544_07192</name>
</gene>
<keyword evidence="3" id="KW-1185">Reference proteome</keyword>
<dbReference type="AlphaFoldDB" id="S2JC83"/>
<dbReference type="EMBL" id="KE123998">
    <property type="protein sequence ID" value="EPB86032.1"/>
    <property type="molecule type" value="Genomic_DNA"/>
</dbReference>
<protein>
    <submittedName>
        <fullName evidence="2">Uncharacterized protein</fullName>
    </submittedName>
</protein>
<evidence type="ECO:0000256" key="1">
    <source>
        <dbReference type="SAM" id="MobiDB-lite"/>
    </source>
</evidence>
<dbReference type="OMA" id="FLETCCC"/>
<accession>S2JC83</accession>
<feature type="compositionally biased region" description="Low complexity" evidence="1">
    <location>
        <begin position="123"/>
        <end position="147"/>
    </location>
</feature>
<proteinExistence type="predicted"/>
<dbReference type="OrthoDB" id="2262686at2759"/>
<dbReference type="VEuPathDB" id="FungiDB:HMPREF1544_07192"/>